<feature type="compositionally biased region" description="Polar residues" evidence="1">
    <location>
        <begin position="686"/>
        <end position="714"/>
    </location>
</feature>
<feature type="region of interest" description="Disordered" evidence="1">
    <location>
        <begin position="196"/>
        <end position="215"/>
    </location>
</feature>
<dbReference type="Gene3D" id="2.30.30.40">
    <property type="entry name" value="SH3 Domains"/>
    <property type="match status" value="1"/>
</dbReference>
<comment type="caution">
    <text evidence="2">The sequence shown here is derived from an EMBL/GenBank/DDBJ whole genome shotgun (WGS) entry which is preliminary data.</text>
</comment>
<evidence type="ECO:0000256" key="1">
    <source>
        <dbReference type="SAM" id="MobiDB-lite"/>
    </source>
</evidence>
<dbReference type="GO" id="GO:0072659">
    <property type="term" value="P:protein localization to plasma membrane"/>
    <property type="evidence" value="ECO:0007669"/>
    <property type="project" value="TreeGrafter"/>
</dbReference>
<dbReference type="SUPFAM" id="SSF50044">
    <property type="entry name" value="SH3-domain"/>
    <property type="match status" value="1"/>
</dbReference>
<dbReference type="EMBL" id="JAAMOB010000002">
    <property type="protein sequence ID" value="KAF4116943.1"/>
    <property type="molecule type" value="Genomic_DNA"/>
</dbReference>
<dbReference type="GO" id="GO:0007229">
    <property type="term" value="P:integrin-mediated signaling pathway"/>
    <property type="evidence" value="ECO:0007669"/>
    <property type="project" value="InterPro"/>
</dbReference>
<dbReference type="FunFam" id="2.30.30.40:FF:000307">
    <property type="entry name" value="Predicted protein"/>
    <property type="match status" value="1"/>
</dbReference>
<feature type="region of interest" description="Disordered" evidence="1">
    <location>
        <begin position="304"/>
        <end position="328"/>
    </location>
</feature>
<organism evidence="2 3">
    <name type="scientific">Onychostoma macrolepis</name>
    <dbReference type="NCBI Taxonomy" id="369639"/>
    <lineage>
        <taxon>Eukaryota</taxon>
        <taxon>Metazoa</taxon>
        <taxon>Chordata</taxon>
        <taxon>Craniata</taxon>
        <taxon>Vertebrata</taxon>
        <taxon>Euteleostomi</taxon>
        <taxon>Actinopterygii</taxon>
        <taxon>Neopterygii</taxon>
        <taxon>Teleostei</taxon>
        <taxon>Ostariophysi</taxon>
        <taxon>Cypriniformes</taxon>
        <taxon>Cyprinidae</taxon>
        <taxon>Acrossocheilinae</taxon>
        <taxon>Onychostoma</taxon>
    </lineage>
</organism>
<feature type="region of interest" description="Disordered" evidence="1">
    <location>
        <begin position="683"/>
        <end position="715"/>
    </location>
</feature>
<gene>
    <name evidence="2" type="ORF">G5714_001496</name>
</gene>
<dbReference type="InterPro" id="IPR036028">
    <property type="entry name" value="SH3-like_dom_sf"/>
</dbReference>
<dbReference type="PANTHER" id="PTHR16830:SF20">
    <property type="entry name" value="SI:CH211-188C16.1-RELATED"/>
    <property type="match status" value="1"/>
</dbReference>
<feature type="region of interest" description="Disordered" evidence="1">
    <location>
        <begin position="551"/>
        <end position="604"/>
    </location>
</feature>
<keyword evidence="3" id="KW-1185">Reference proteome</keyword>
<evidence type="ECO:0008006" key="4">
    <source>
        <dbReference type="Google" id="ProtNLM"/>
    </source>
</evidence>
<dbReference type="PANTHER" id="PTHR16830">
    <property type="entry name" value="SH2 CONTAINING ADAPTOR PRAM-1 RELATED"/>
    <property type="match status" value="1"/>
</dbReference>
<feature type="region of interest" description="Disordered" evidence="1">
    <location>
        <begin position="61"/>
        <end position="99"/>
    </location>
</feature>
<evidence type="ECO:0000313" key="3">
    <source>
        <dbReference type="Proteomes" id="UP000579812"/>
    </source>
</evidence>
<dbReference type="OrthoDB" id="5986624at2759"/>
<feature type="region of interest" description="Disordered" evidence="1">
    <location>
        <begin position="255"/>
        <end position="281"/>
    </location>
</feature>
<evidence type="ECO:0000313" key="2">
    <source>
        <dbReference type="EMBL" id="KAF4116943.1"/>
    </source>
</evidence>
<dbReference type="Proteomes" id="UP000579812">
    <property type="component" value="Unassembled WGS sequence"/>
</dbReference>
<feature type="compositionally biased region" description="Basic and acidic residues" evidence="1">
    <location>
        <begin position="558"/>
        <end position="598"/>
    </location>
</feature>
<dbReference type="GO" id="GO:0050852">
    <property type="term" value="P:T cell receptor signaling pathway"/>
    <property type="evidence" value="ECO:0007669"/>
    <property type="project" value="TreeGrafter"/>
</dbReference>
<dbReference type="AlphaFoldDB" id="A0A7J6DCB9"/>
<dbReference type="InterPro" id="IPR043443">
    <property type="entry name" value="FYB1/2-like"/>
</dbReference>
<sequence>MEKEACNNFKSIRAKFQEEIQARHRPVVPEKPKRLPTSAISHSGLITMSLCSTVETKTTIQPQVTLRDDQKTPSGKRPVSFPTTTSEVSRSGDGQNRQSLKMRYLPLVLPLSNEPKHDSSAPASKGINSPLKCIMKPIPTPFSSTRVSLCAKEIGKNGLGLLKNSGTFNAQMEESTLKTASTDAREVQQTRVSNAGLLDHSAPPSPNDSLTDSSSGSVTHFFDQHVLSTLEKAKRKLCQRNLLVCGRPKGFYSSKAQVRHTESPPSPAASESCHPETSPLKVNEISHSTISVIELGGVMRPKKARKPLPDLVSLGPTPSKPPRPPRVDLSKYKTGLHVSEPTEALTIESVPEPEIAAPANASLEDASVPPPEFPDFDISAPEATDSNAINLAALDFEATEFQGFDSLPPPLPNEDNGLHLQAVLVQHCPGHFGPKSMQSEDTLCQSSEEMRNEGTLASNTESVTSDLGMNGSHTTFNLSGEHPLPSEQMSSQQKYFHESFDNVYEDVETVPKFSFAQSSYKCKGAPKNPYADNSLVKEETWRNIWHVTQWSNAAEDQNGQHDRKKLSPEHHEDKEQKKKEKQRLEKEKKEQKEKDKKRNEMHKKFKITGLEEPMYCARVLADSKLRKYNLPVKSGDLISIIRTVNCPKGKWLARDTNNKYGYISVMNVELNIKEMLELGKKVSQAAGRSQTDGDNLSDSSRSSHQNPVLTSSFTDDSEEWMYEDDTLSLSAENVSQIKAASMHEMFDSNSSAHHPFGDWSIEDIQTQEADNFQFADIDLLPPPALYADSL</sequence>
<reference evidence="2 3" key="1">
    <citation type="submission" date="2020-04" db="EMBL/GenBank/DDBJ databases">
        <title>Chromosome-level genome assembly of a cyprinid fish Onychostoma macrolepis by integration of Nanopore Sequencing, Bionano and Hi-C technology.</title>
        <authorList>
            <person name="Wang D."/>
        </authorList>
    </citation>
    <scope>NUCLEOTIDE SEQUENCE [LARGE SCALE GENOMIC DNA]</scope>
    <source>
        <strain evidence="2">SWU-2019</strain>
        <tissue evidence="2">Muscle</tissue>
    </source>
</reference>
<dbReference type="GO" id="GO:0005886">
    <property type="term" value="C:plasma membrane"/>
    <property type="evidence" value="ECO:0007669"/>
    <property type="project" value="InterPro"/>
</dbReference>
<proteinExistence type="predicted"/>
<protein>
    <recommendedName>
        <fullName evidence="4">Helically-extended SH3 domain-containing protein</fullName>
    </recommendedName>
</protein>
<accession>A0A7J6DCB9</accession>
<name>A0A7J6DCB9_9TELE</name>
<feature type="compositionally biased region" description="Polar residues" evidence="1">
    <location>
        <begin position="81"/>
        <end position="99"/>
    </location>
</feature>